<evidence type="ECO:0000256" key="2">
    <source>
        <dbReference type="ARBA" id="ARBA00023125"/>
    </source>
</evidence>
<proteinExistence type="predicted"/>
<name>A0AAV4ZJ95_9HYPH</name>
<dbReference type="PROSITE" id="PS50943">
    <property type="entry name" value="HTH_CROC1"/>
    <property type="match status" value="1"/>
</dbReference>
<evidence type="ECO:0000256" key="3">
    <source>
        <dbReference type="ARBA" id="ARBA00023163"/>
    </source>
</evidence>
<evidence type="ECO:0000313" key="6">
    <source>
        <dbReference type="Proteomes" id="UP001055247"/>
    </source>
</evidence>
<dbReference type="CDD" id="cd06529">
    <property type="entry name" value="S24_LexA-like"/>
    <property type="match status" value="1"/>
</dbReference>
<dbReference type="InterPro" id="IPR015927">
    <property type="entry name" value="Peptidase_S24_S26A/B/C"/>
</dbReference>
<dbReference type="Pfam" id="PF00717">
    <property type="entry name" value="Peptidase_S24"/>
    <property type="match status" value="1"/>
</dbReference>
<protein>
    <recommendedName>
        <fullName evidence="4">HTH cro/C1-type domain-containing protein</fullName>
    </recommendedName>
</protein>
<dbReference type="PANTHER" id="PTHR40661:SF3">
    <property type="entry name" value="FELS-1 PROPHAGE TRANSCRIPTIONAL REGULATOR"/>
    <property type="match status" value="1"/>
</dbReference>
<dbReference type="GO" id="GO:0003677">
    <property type="term" value="F:DNA binding"/>
    <property type="evidence" value="ECO:0007669"/>
    <property type="project" value="UniProtKB-KW"/>
</dbReference>
<keyword evidence="1" id="KW-0805">Transcription regulation</keyword>
<keyword evidence="3" id="KW-0804">Transcription</keyword>
<dbReference type="InterPro" id="IPR010982">
    <property type="entry name" value="Lambda_DNA-bd_dom_sf"/>
</dbReference>
<evidence type="ECO:0000259" key="4">
    <source>
        <dbReference type="PROSITE" id="PS50943"/>
    </source>
</evidence>
<evidence type="ECO:0000256" key="1">
    <source>
        <dbReference type="ARBA" id="ARBA00023015"/>
    </source>
</evidence>
<reference evidence="5" key="2">
    <citation type="submission" date="2021-08" db="EMBL/GenBank/DDBJ databases">
        <authorList>
            <person name="Tani A."/>
            <person name="Ola A."/>
            <person name="Ogura Y."/>
            <person name="Katsura K."/>
            <person name="Hayashi T."/>
        </authorList>
    </citation>
    <scope>NUCLEOTIDE SEQUENCE</scope>
    <source>
        <strain evidence="5">DSM 16372</strain>
    </source>
</reference>
<accession>A0AAV4ZJ95</accession>
<organism evidence="5 6">
    <name type="scientific">Methylobacterium hispanicum</name>
    <dbReference type="NCBI Taxonomy" id="270350"/>
    <lineage>
        <taxon>Bacteria</taxon>
        <taxon>Pseudomonadati</taxon>
        <taxon>Pseudomonadota</taxon>
        <taxon>Alphaproteobacteria</taxon>
        <taxon>Hyphomicrobiales</taxon>
        <taxon>Methylobacteriaceae</taxon>
        <taxon>Methylobacterium</taxon>
    </lineage>
</organism>
<dbReference type="Gene3D" id="1.10.260.40">
    <property type="entry name" value="lambda repressor-like DNA-binding domains"/>
    <property type="match status" value="1"/>
</dbReference>
<dbReference type="Gene3D" id="2.10.109.10">
    <property type="entry name" value="Umud Fragment, subunit A"/>
    <property type="match status" value="1"/>
</dbReference>
<dbReference type="SUPFAM" id="SSF51306">
    <property type="entry name" value="LexA/Signal peptidase"/>
    <property type="match status" value="1"/>
</dbReference>
<sequence>MSDDTFPTRLRQKRKERGLTQGELAKWIHVSPQAVSQWETGQAGADHKNIVALAEKLSVDWNWLGYGANTENPDISVQKHVFENRNSTYAVLCSREEIAGWALKFPKLDVDPFDYIDLLSAETGKTGGYEALELRFASAGYNLATEICTDSMSPMFSRGDIAIFDTGISPIPGDYVLAYIVHNKSVMLRKLRIRTDEGGSKYQELVPLNEDYPVTTIKTPKAGRILGTLIEHRRYRAPPGGVQRVPLHLSKTGLENDT</sequence>
<reference evidence="5" key="1">
    <citation type="journal article" date="2016" name="Front. Microbiol.">
        <title>Genome Sequence of the Piezophilic, Mesophilic Sulfate-Reducing Bacterium Desulfovibrio indicus J2T.</title>
        <authorList>
            <person name="Cao J."/>
            <person name="Maignien L."/>
            <person name="Shao Z."/>
            <person name="Alain K."/>
            <person name="Jebbar M."/>
        </authorList>
    </citation>
    <scope>NUCLEOTIDE SEQUENCE</scope>
    <source>
        <strain evidence="5">DSM 16372</strain>
    </source>
</reference>
<dbReference type="RefSeq" id="WP_197430683.1">
    <property type="nucleotide sequence ID" value="NZ_BPQO01000006.1"/>
</dbReference>
<dbReference type="SUPFAM" id="SSF47413">
    <property type="entry name" value="lambda repressor-like DNA-binding domains"/>
    <property type="match status" value="1"/>
</dbReference>
<dbReference type="InterPro" id="IPR001387">
    <property type="entry name" value="Cro/C1-type_HTH"/>
</dbReference>
<keyword evidence="6" id="KW-1185">Reference proteome</keyword>
<keyword evidence="2" id="KW-0238">DNA-binding</keyword>
<feature type="domain" description="HTH cro/C1-type" evidence="4">
    <location>
        <begin position="10"/>
        <end position="64"/>
    </location>
</feature>
<evidence type="ECO:0000313" key="5">
    <source>
        <dbReference type="EMBL" id="GJD88216.1"/>
    </source>
</evidence>
<dbReference type="Pfam" id="PF01381">
    <property type="entry name" value="HTH_3"/>
    <property type="match status" value="1"/>
</dbReference>
<gene>
    <name evidence="5" type="ORF">BHAOGJBA_1729</name>
</gene>
<dbReference type="PANTHER" id="PTHR40661">
    <property type="match status" value="1"/>
</dbReference>
<dbReference type="Proteomes" id="UP001055247">
    <property type="component" value="Unassembled WGS sequence"/>
</dbReference>
<dbReference type="SMART" id="SM00530">
    <property type="entry name" value="HTH_XRE"/>
    <property type="match status" value="1"/>
</dbReference>
<dbReference type="AlphaFoldDB" id="A0AAV4ZJ95"/>
<comment type="caution">
    <text evidence="5">The sequence shown here is derived from an EMBL/GenBank/DDBJ whole genome shotgun (WGS) entry which is preliminary data.</text>
</comment>
<dbReference type="CDD" id="cd00093">
    <property type="entry name" value="HTH_XRE"/>
    <property type="match status" value="1"/>
</dbReference>
<dbReference type="InterPro" id="IPR036286">
    <property type="entry name" value="LexA/Signal_pep-like_sf"/>
</dbReference>
<dbReference type="InterPro" id="IPR039418">
    <property type="entry name" value="LexA-like"/>
</dbReference>
<dbReference type="EMBL" id="BPQO01000006">
    <property type="protein sequence ID" value="GJD88216.1"/>
    <property type="molecule type" value="Genomic_DNA"/>
</dbReference>